<name>A0A0C3EY71_PILCF</name>
<reference evidence="3" key="2">
    <citation type="submission" date="2015-01" db="EMBL/GenBank/DDBJ databases">
        <title>Evolutionary Origins and Diversification of the Mycorrhizal Mutualists.</title>
        <authorList>
            <consortium name="DOE Joint Genome Institute"/>
            <consortium name="Mycorrhizal Genomics Consortium"/>
            <person name="Kohler A."/>
            <person name="Kuo A."/>
            <person name="Nagy L.G."/>
            <person name="Floudas D."/>
            <person name="Copeland A."/>
            <person name="Barry K.W."/>
            <person name="Cichocki N."/>
            <person name="Veneault-Fourrey C."/>
            <person name="LaButti K."/>
            <person name="Lindquist E.A."/>
            <person name="Lipzen A."/>
            <person name="Lundell T."/>
            <person name="Morin E."/>
            <person name="Murat C."/>
            <person name="Riley R."/>
            <person name="Ohm R."/>
            <person name="Sun H."/>
            <person name="Tunlid A."/>
            <person name="Henrissat B."/>
            <person name="Grigoriev I.V."/>
            <person name="Hibbett D.S."/>
            <person name="Martin F."/>
        </authorList>
    </citation>
    <scope>NUCLEOTIDE SEQUENCE [LARGE SCALE GENOMIC DNA]</scope>
    <source>
        <strain evidence="3">F 1598</strain>
    </source>
</reference>
<feature type="compositionally biased region" description="Low complexity" evidence="1">
    <location>
        <begin position="1"/>
        <end position="10"/>
    </location>
</feature>
<evidence type="ECO:0000313" key="2">
    <source>
        <dbReference type="EMBL" id="KIM72919.1"/>
    </source>
</evidence>
<sequence length="120" mass="12910">MIPLGGSLLPNLPPYPSSRPPVRASTQNQDPFEPPTSLPAALLTELQSQLHNSQTYLATHVNKVSALETAFAEHDAIKREVGVLRQLVEKSGAQEDGAAGGTSDDDDARSIRTFVPHELE</sequence>
<accession>A0A0C3EY71</accession>
<organism evidence="2 3">
    <name type="scientific">Piloderma croceum (strain F 1598)</name>
    <dbReference type="NCBI Taxonomy" id="765440"/>
    <lineage>
        <taxon>Eukaryota</taxon>
        <taxon>Fungi</taxon>
        <taxon>Dikarya</taxon>
        <taxon>Basidiomycota</taxon>
        <taxon>Agaricomycotina</taxon>
        <taxon>Agaricomycetes</taxon>
        <taxon>Agaricomycetidae</taxon>
        <taxon>Atheliales</taxon>
        <taxon>Atheliaceae</taxon>
        <taxon>Piloderma</taxon>
    </lineage>
</organism>
<dbReference type="InParanoid" id="A0A0C3EY71"/>
<dbReference type="Proteomes" id="UP000054166">
    <property type="component" value="Unassembled WGS sequence"/>
</dbReference>
<reference evidence="2 3" key="1">
    <citation type="submission" date="2014-04" db="EMBL/GenBank/DDBJ databases">
        <authorList>
            <consortium name="DOE Joint Genome Institute"/>
            <person name="Kuo A."/>
            <person name="Tarkka M."/>
            <person name="Buscot F."/>
            <person name="Kohler A."/>
            <person name="Nagy L.G."/>
            <person name="Floudas D."/>
            <person name="Copeland A."/>
            <person name="Barry K.W."/>
            <person name="Cichocki N."/>
            <person name="Veneault-Fourrey C."/>
            <person name="LaButti K."/>
            <person name="Lindquist E.A."/>
            <person name="Lipzen A."/>
            <person name="Lundell T."/>
            <person name="Morin E."/>
            <person name="Murat C."/>
            <person name="Sun H."/>
            <person name="Tunlid A."/>
            <person name="Henrissat B."/>
            <person name="Grigoriev I.V."/>
            <person name="Hibbett D.S."/>
            <person name="Martin F."/>
            <person name="Nordberg H.P."/>
            <person name="Cantor M.N."/>
            <person name="Hua S.X."/>
        </authorList>
    </citation>
    <scope>NUCLEOTIDE SEQUENCE [LARGE SCALE GENOMIC DNA]</scope>
    <source>
        <strain evidence="2 3">F 1598</strain>
    </source>
</reference>
<proteinExistence type="predicted"/>
<feature type="region of interest" description="Disordered" evidence="1">
    <location>
        <begin position="1"/>
        <end position="37"/>
    </location>
</feature>
<feature type="region of interest" description="Disordered" evidence="1">
    <location>
        <begin position="88"/>
        <end position="120"/>
    </location>
</feature>
<keyword evidence="3" id="KW-1185">Reference proteome</keyword>
<dbReference type="STRING" id="765440.A0A0C3EY71"/>
<dbReference type="EMBL" id="KN833102">
    <property type="protein sequence ID" value="KIM72919.1"/>
    <property type="molecule type" value="Genomic_DNA"/>
</dbReference>
<dbReference type="OrthoDB" id="3068102at2759"/>
<gene>
    <name evidence="2" type="ORF">PILCRDRAFT_15719</name>
</gene>
<protein>
    <submittedName>
        <fullName evidence="2">Uncharacterized protein</fullName>
    </submittedName>
</protein>
<evidence type="ECO:0000256" key="1">
    <source>
        <dbReference type="SAM" id="MobiDB-lite"/>
    </source>
</evidence>
<dbReference type="HOGENOM" id="CLU_2050521_0_0_1"/>
<evidence type="ECO:0000313" key="3">
    <source>
        <dbReference type="Proteomes" id="UP000054166"/>
    </source>
</evidence>
<dbReference type="AlphaFoldDB" id="A0A0C3EY71"/>